<evidence type="ECO:0000313" key="3">
    <source>
        <dbReference type="Proteomes" id="UP001517367"/>
    </source>
</evidence>
<keyword evidence="3" id="KW-1185">Reference proteome</keyword>
<feature type="domain" description="YdhG-like" evidence="1">
    <location>
        <begin position="17"/>
        <end position="108"/>
    </location>
</feature>
<dbReference type="Pfam" id="PF08818">
    <property type="entry name" value="DUF1801"/>
    <property type="match status" value="1"/>
</dbReference>
<sequence>MLSELDQFYLKQEEPFKSCLLGLRDIILSVDKDITAEWKYKLPFFYYRNKMLCYLWIHKKYKQPYIGFVDGNLLEDEDLLVEKRAKMKILLVNPHEDLPLSKINNLLKLNLQIRQT</sequence>
<dbReference type="EMBL" id="SRMP02000001">
    <property type="protein sequence ID" value="MFN0289891.1"/>
    <property type="molecule type" value="Genomic_DNA"/>
</dbReference>
<name>A0ABW9JCR4_9SPHI</name>
<dbReference type="InterPro" id="IPR014922">
    <property type="entry name" value="YdhG-like"/>
</dbReference>
<proteinExistence type="predicted"/>
<accession>A0ABW9JCR4</accession>
<evidence type="ECO:0000313" key="2">
    <source>
        <dbReference type="EMBL" id="MFN0289891.1"/>
    </source>
</evidence>
<evidence type="ECO:0000259" key="1">
    <source>
        <dbReference type="Pfam" id="PF08818"/>
    </source>
</evidence>
<dbReference type="Proteomes" id="UP001517367">
    <property type="component" value="Unassembled WGS sequence"/>
</dbReference>
<dbReference type="RefSeq" id="WP_138727494.1">
    <property type="nucleotide sequence ID" value="NZ_SRMP02000001.1"/>
</dbReference>
<dbReference type="Gene3D" id="3.90.1150.200">
    <property type="match status" value="1"/>
</dbReference>
<gene>
    <name evidence="2" type="ORF">E5L68_000725</name>
</gene>
<reference evidence="2 3" key="1">
    <citation type="submission" date="2024-12" db="EMBL/GenBank/DDBJ databases">
        <authorList>
            <person name="Hu S."/>
        </authorList>
    </citation>
    <scope>NUCLEOTIDE SEQUENCE [LARGE SCALE GENOMIC DNA]</scope>
    <source>
        <strain evidence="2 3">P-25</strain>
    </source>
</reference>
<protein>
    <submittedName>
        <fullName evidence="2">DUF1801 domain-containing protein</fullName>
    </submittedName>
</protein>
<organism evidence="2 3">
    <name type="scientific">Pedobacter helvus</name>
    <dbReference type="NCBI Taxonomy" id="2563444"/>
    <lineage>
        <taxon>Bacteria</taxon>
        <taxon>Pseudomonadati</taxon>
        <taxon>Bacteroidota</taxon>
        <taxon>Sphingobacteriia</taxon>
        <taxon>Sphingobacteriales</taxon>
        <taxon>Sphingobacteriaceae</taxon>
        <taxon>Pedobacter</taxon>
    </lineage>
</organism>
<dbReference type="SUPFAM" id="SSF159888">
    <property type="entry name" value="YdhG-like"/>
    <property type="match status" value="1"/>
</dbReference>
<comment type="caution">
    <text evidence="2">The sequence shown here is derived from an EMBL/GenBank/DDBJ whole genome shotgun (WGS) entry which is preliminary data.</text>
</comment>